<evidence type="ECO:0000313" key="2">
    <source>
        <dbReference type="EMBL" id="RKF60537.1"/>
    </source>
</evidence>
<proteinExistence type="predicted"/>
<reference evidence="2 3" key="1">
    <citation type="journal article" date="2018" name="BMC Genomics">
        <title>Comparative genome analyses reveal sequence features reflecting distinct modes of host-adaptation between dicot and monocot powdery mildew.</title>
        <authorList>
            <person name="Wu Y."/>
            <person name="Ma X."/>
            <person name="Pan Z."/>
            <person name="Kale S.D."/>
            <person name="Song Y."/>
            <person name="King H."/>
            <person name="Zhang Q."/>
            <person name="Presley C."/>
            <person name="Deng X."/>
            <person name="Wei C.I."/>
            <person name="Xiao S."/>
        </authorList>
    </citation>
    <scope>NUCLEOTIDE SEQUENCE [LARGE SCALE GENOMIC DNA]</scope>
    <source>
        <strain evidence="2">UMSG2</strain>
    </source>
</reference>
<feature type="compositionally biased region" description="Polar residues" evidence="1">
    <location>
        <begin position="1058"/>
        <end position="1077"/>
    </location>
</feature>
<feature type="compositionally biased region" description="Polar residues" evidence="1">
    <location>
        <begin position="947"/>
        <end position="959"/>
    </location>
</feature>
<feature type="region of interest" description="Disordered" evidence="1">
    <location>
        <begin position="926"/>
        <end position="965"/>
    </location>
</feature>
<organism evidence="2 3">
    <name type="scientific">Erysiphe neolycopersici</name>
    <dbReference type="NCBI Taxonomy" id="212602"/>
    <lineage>
        <taxon>Eukaryota</taxon>
        <taxon>Fungi</taxon>
        <taxon>Dikarya</taxon>
        <taxon>Ascomycota</taxon>
        <taxon>Pezizomycotina</taxon>
        <taxon>Leotiomycetes</taxon>
        <taxon>Erysiphales</taxon>
        <taxon>Erysiphaceae</taxon>
        <taxon>Erysiphe</taxon>
    </lineage>
</organism>
<feature type="compositionally biased region" description="Low complexity" evidence="1">
    <location>
        <begin position="1078"/>
        <end position="1095"/>
    </location>
</feature>
<keyword evidence="3" id="KW-1185">Reference proteome</keyword>
<feature type="compositionally biased region" description="Polar residues" evidence="1">
    <location>
        <begin position="774"/>
        <end position="784"/>
    </location>
</feature>
<feature type="region of interest" description="Disordered" evidence="1">
    <location>
        <begin position="769"/>
        <end position="788"/>
    </location>
</feature>
<feature type="compositionally biased region" description="Polar residues" evidence="1">
    <location>
        <begin position="433"/>
        <end position="451"/>
    </location>
</feature>
<feature type="compositionally biased region" description="Basic residues" evidence="1">
    <location>
        <begin position="172"/>
        <end position="188"/>
    </location>
</feature>
<gene>
    <name evidence="2" type="ORF">OnM2_050006</name>
</gene>
<feature type="compositionally biased region" description="Polar residues" evidence="1">
    <location>
        <begin position="608"/>
        <end position="632"/>
    </location>
</feature>
<dbReference type="Proteomes" id="UP000286134">
    <property type="component" value="Unassembled WGS sequence"/>
</dbReference>
<feature type="region of interest" description="Disordered" evidence="1">
    <location>
        <begin position="387"/>
        <end position="406"/>
    </location>
</feature>
<evidence type="ECO:0000256" key="1">
    <source>
        <dbReference type="SAM" id="MobiDB-lite"/>
    </source>
</evidence>
<feature type="compositionally biased region" description="Polar residues" evidence="1">
    <location>
        <begin position="96"/>
        <end position="108"/>
    </location>
</feature>
<feature type="region of interest" description="Disordered" evidence="1">
    <location>
        <begin position="1"/>
        <end position="58"/>
    </location>
</feature>
<feature type="region of interest" description="Disordered" evidence="1">
    <location>
        <begin position="606"/>
        <end position="632"/>
    </location>
</feature>
<feature type="region of interest" description="Disordered" evidence="1">
    <location>
        <begin position="1038"/>
        <end position="1109"/>
    </location>
</feature>
<dbReference type="OrthoDB" id="3946221at2759"/>
<feature type="region of interest" description="Disordered" evidence="1">
    <location>
        <begin position="425"/>
        <end position="479"/>
    </location>
</feature>
<evidence type="ECO:0000313" key="3">
    <source>
        <dbReference type="Proteomes" id="UP000286134"/>
    </source>
</evidence>
<protein>
    <submittedName>
        <fullName evidence="2">Uncharacterized protein</fullName>
    </submittedName>
</protein>
<feature type="compositionally biased region" description="Polar residues" evidence="1">
    <location>
        <begin position="203"/>
        <end position="212"/>
    </location>
</feature>
<dbReference type="STRING" id="212602.A0A420HT06"/>
<feature type="compositionally biased region" description="Polar residues" evidence="1">
    <location>
        <begin position="1164"/>
        <end position="1174"/>
    </location>
</feature>
<sequence>MARIHGRFSSPDPLNDDSYLSLAKPQSQSRLRSKEITSSKRKNNKRKTFELDVGNDISPQKIRVTVEAGDDEFHDVINLQSRPISWPKKKIKACTQPLNNDSNQNSRNKLVATPKQTRERSIKPTGAASNKRSVTKGKKSPSTKAIREQNEVKNSMHDGEELDSDVREPPSRRKGGSLPRSRKSKATARFRSPTRSPKKKTSNDNVITSSINGDILEQERHISSIYDTPKYTELSHNVSVCDDSDQEVVGLQLKPLNEASGMERSGNHIETNPKLRLLANKNTNSQVTKNSNLYQGDNYGARSKSDPTYYPSPDSPEKFLDRNYQENSMDSSKFQSNQYSELHDLEDDQELNESTHCSEYRESDTILESEEFSMISVDSVPSLKEHFKTSGRNCTSPRRNSNLVTQNDYQRSFIAIHRDKIIDQEFHRPPNSSPKNISDLYQNSTQKSSNRSNDEIPLKRGSFSSDINQNSHQKDNSDQRLELKTLISGSLPNEQHKEYLSDIPTSDFKSAPSKILSLNDSSKVLQTVPKTNSPSQLSENIYPSMCRLPTPKITSPLADDLAQDLENLVPSNRIPMQKTPRGQLDLCLTNPQLCSSPLVLKHLHHSGTSHQEDNQYTNKDNPNHKSTLSSSPFLTSQFSKRCQSSHDQKPRGLKENVITASLHSAREISSSSRSTHLDSNSLLSPFLSPSTNGESVLSRAVEKVPLPHQNEQEILSGNFNQGCKNTRSSEVSELLEKSTLIDDNSRFISEAHQGQMNSIEICQEFAPKGIGRQNDPQNNEASSQKPREFSFTPVASQVSHLNNLTSSLDSDEEEDFDLLLETINSATPLASRQNSQIREPYQLPSTPQFQNSRWSNSKITASNDKFSGSRISDKKKRNQLTKIHRNNTTQEISSASKQSGNNFVERVNIFQYQIPQKSNFRPTVRKTGDTTHSSCLNVSPSRPLPTMESNSIKSLQPRNSKTDSYDTQIFSNDHYLFSPSRQGSGSRSQSKANSFSTEVFRDVFSPKHRASSPVSSNITNKSFDISSKPNNYILSSKFRDVDPSSSSNQVIGSEKQNRISSVQFSTSKKNPDRNLNSTPQKQKLPTTPTSSPTKSCLRSPLKSQMERLDFPRSPSKVVTFVSSSPTASSPIFNLSSASTWTRNHWLILDEIVQRWKSENDRESSPASETYSMQNHRQKPRRNSTRVISRLLGKYVHSAEGERMKLEQWHLEVVDEFRGMVPGWDEKVIAMRLFALLVGERVRAERVI</sequence>
<comment type="caution">
    <text evidence="2">The sequence shown here is derived from an EMBL/GenBank/DDBJ whole genome shotgun (WGS) entry which is preliminary data.</text>
</comment>
<feature type="region of interest" description="Disordered" evidence="1">
    <location>
        <begin position="95"/>
        <end position="212"/>
    </location>
</feature>
<dbReference type="EMBL" id="MCFK01005016">
    <property type="protein sequence ID" value="RKF60537.1"/>
    <property type="molecule type" value="Genomic_DNA"/>
</dbReference>
<feature type="compositionally biased region" description="Polar residues" evidence="1">
    <location>
        <begin position="930"/>
        <end position="940"/>
    </location>
</feature>
<dbReference type="AlphaFoldDB" id="A0A420HT06"/>
<name>A0A420HT06_9PEZI</name>
<feature type="region of interest" description="Disordered" evidence="1">
    <location>
        <begin position="284"/>
        <end position="316"/>
    </location>
</feature>
<feature type="compositionally biased region" description="Polar residues" evidence="1">
    <location>
        <begin position="390"/>
        <end position="406"/>
    </location>
</feature>
<feature type="compositionally biased region" description="Polar residues" evidence="1">
    <location>
        <begin position="462"/>
        <end position="471"/>
    </location>
</feature>
<feature type="compositionally biased region" description="Basic and acidic residues" evidence="1">
    <location>
        <begin position="145"/>
        <end position="171"/>
    </location>
</feature>
<feature type="region of interest" description="Disordered" evidence="1">
    <location>
        <begin position="1159"/>
        <end position="1183"/>
    </location>
</feature>
<accession>A0A420HT06</accession>
<feature type="compositionally biased region" description="Polar residues" evidence="1">
    <location>
        <begin position="284"/>
        <end position="295"/>
    </location>
</feature>